<gene>
    <name evidence="9" type="ORF">39f70030</name>
</gene>
<evidence type="ECO:0000256" key="6">
    <source>
        <dbReference type="ARBA" id="ARBA00023136"/>
    </source>
</evidence>
<name>Q3IBP0_9BACT</name>
<reference evidence="9" key="1">
    <citation type="journal article" date="2005" name="J. Bacteriol.">
        <title>Clustered genes related to sulfate respiration in uncultured prokaryotes support the theory of their concomitant horizontal transfer.</title>
        <authorList>
            <person name="Mussmann M."/>
            <person name="Richter M."/>
            <person name="Lombardot T."/>
            <person name="Meyerdierks A."/>
            <person name="Kuever J."/>
            <person name="Kube M."/>
            <person name="Glockner F.O."/>
            <person name="Amann R."/>
        </authorList>
    </citation>
    <scope>NUCLEOTIDE SEQUENCE</scope>
</reference>
<evidence type="ECO:0000256" key="1">
    <source>
        <dbReference type="ARBA" id="ARBA00004651"/>
    </source>
</evidence>
<dbReference type="InterPro" id="IPR023234">
    <property type="entry name" value="NarG-like_domain"/>
</dbReference>
<keyword evidence="6 7" id="KW-0472">Membrane</keyword>
<evidence type="ECO:0000313" key="9">
    <source>
        <dbReference type="EMBL" id="CAJ31187.1"/>
    </source>
</evidence>
<organism evidence="9">
    <name type="scientific">uncultured sulfate-reducing bacterium</name>
    <dbReference type="NCBI Taxonomy" id="153939"/>
    <lineage>
        <taxon>Bacteria</taxon>
        <taxon>environmental samples</taxon>
    </lineage>
</organism>
<sequence length="227" mass="26145">MPATLNWHELMPATELLVHKLHYVALAFMIVAYTIKIRSILKKPAAMEGTPAKGKHSKGIKYAFFQLARPDEMESTRKQWYHWIEFAFFHMAMAVGIGVAFAIPFAHEAMKSPVIIYIQQGFFGVAALIGFSRLIRRVVSPAMRQISSPDDYFCLVLLSAWMFTGFFTAPQTSETWLLGFYVLATFFLFYVPFSKISHYICWPFMRYYMGKHFAHRGVYPKKRIAGA</sequence>
<evidence type="ECO:0000259" key="8">
    <source>
        <dbReference type="Pfam" id="PF02665"/>
    </source>
</evidence>
<feature type="transmembrane region" description="Helical" evidence="7">
    <location>
        <begin position="175"/>
        <end position="193"/>
    </location>
</feature>
<feature type="domain" description="NarG-like" evidence="8">
    <location>
        <begin position="97"/>
        <end position="172"/>
    </location>
</feature>
<evidence type="ECO:0000256" key="2">
    <source>
        <dbReference type="ARBA" id="ARBA00022475"/>
    </source>
</evidence>
<keyword evidence="4 7" id="KW-1133">Transmembrane helix</keyword>
<dbReference type="GO" id="GO:0005886">
    <property type="term" value="C:plasma membrane"/>
    <property type="evidence" value="ECO:0007669"/>
    <property type="project" value="UniProtKB-SubCell"/>
</dbReference>
<evidence type="ECO:0000256" key="4">
    <source>
        <dbReference type="ARBA" id="ARBA00022989"/>
    </source>
</evidence>
<feature type="transmembrane region" description="Helical" evidence="7">
    <location>
        <begin position="112"/>
        <end position="131"/>
    </location>
</feature>
<keyword evidence="3 7" id="KW-0812">Transmembrane</keyword>
<dbReference type="InterPro" id="IPR036197">
    <property type="entry name" value="NarG-like_sf"/>
</dbReference>
<proteinExistence type="predicted"/>
<protein>
    <recommendedName>
        <fullName evidence="8">NarG-like domain-containing protein</fullName>
    </recommendedName>
</protein>
<accession>Q3IBP0</accession>
<keyword evidence="5" id="KW-0560">Oxidoreductase</keyword>
<feature type="transmembrane region" description="Helical" evidence="7">
    <location>
        <begin position="83"/>
        <end position="106"/>
    </location>
</feature>
<dbReference type="Pfam" id="PF02665">
    <property type="entry name" value="Nitrate_red_gam"/>
    <property type="match status" value="1"/>
</dbReference>
<feature type="transmembrane region" description="Helical" evidence="7">
    <location>
        <begin position="20"/>
        <end position="37"/>
    </location>
</feature>
<dbReference type="AlphaFoldDB" id="Q3IBP0"/>
<feature type="transmembrane region" description="Helical" evidence="7">
    <location>
        <begin position="152"/>
        <end position="169"/>
    </location>
</feature>
<dbReference type="SUPFAM" id="SSF103501">
    <property type="entry name" value="Respiratory nitrate reductase 1 gamma chain"/>
    <property type="match status" value="1"/>
</dbReference>
<evidence type="ECO:0000256" key="7">
    <source>
        <dbReference type="SAM" id="Phobius"/>
    </source>
</evidence>
<comment type="subcellular location">
    <subcellularLocation>
        <location evidence="1">Cell membrane</location>
        <topology evidence="1">Multi-pass membrane protein</topology>
    </subcellularLocation>
</comment>
<dbReference type="EMBL" id="CT025835">
    <property type="protein sequence ID" value="CAJ31187.1"/>
    <property type="molecule type" value="Genomic_DNA"/>
</dbReference>
<evidence type="ECO:0000256" key="5">
    <source>
        <dbReference type="ARBA" id="ARBA00023002"/>
    </source>
</evidence>
<dbReference type="Gene3D" id="1.20.950.20">
    <property type="entry name" value="Transmembrane di-heme cytochromes, Chain C"/>
    <property type="match status" value="1"/>
</dbReference>
<dbReference type="GO" id="GO:0016491">
    <property type="term" value="F:oxidoreductase activity"/>
    <property type="evidence" value="ECO:0007669"/>
    <property type="project" value="UniProtKB-KW"/>
</dbReference>
<keyword evidence="2" id="KW-1003">Cell membrane</keyword>
<evidence type="ECO:0000256" key="3">
    <source>
        <dbReference type="ARBA" id="ARBA00022692"/>
    </source>
</evidence>